<gene>
    <name evidence="12 14" type="primary">corA</name>
    <name evidence="13" type="ORF">C802_01895</name>
    <name evidence="14" type="ORF">E5339_09950</name>
</gene>
<dbReference type="GO" id="GO:0015095">
    <property type="term" value="F:magnesium ion transmembrane transporter activity"/>
    <property type="evidence" value="ECO:0007669"/>
    <property type="project" value="UniProtKB-UniRule"/>
</dbReference>
<keyword evidence="5 12" id="KW-0812">Transmembrane</keyword>
<evidence type="ECO:0000256" key="5">
    <source>
        <dbReference type="ARBA" id="ARBA00022692"/>
    </source>
</evidence>
<dbReference type="Gene3D" id="3.30.460.20">
    <property type="entry name" value="CorA soluble domain-like"/>
    <property type="match status" value="1"/>
</dbReference>
<dbReference type="AlphaFoldDB" id="R9I8E9"/>
<dbReference type="EMBL" id="ASSP01000011">
    <property type="protein sequence ID" value="EOS12741.1"/>
    <property type="molecule type" value="Genomic_DNA"/>
</dbReference>
<dbReference type="SUPFAM" id="SSF143865">
    <property type="entry name" value="CorA soluble domain-like"/>
    <property type="match status" value="1"/>
</dbReference>
<dbReference type="GO" id="GO:0050897">
    <property type="term" value="F:cobalt ion binding"/>
    <property type="evidence" value="ECO:0007669"/>
    <property type="project" value="TreeGrafter"/>
</dbReference>
<reference evidence="14 16" key="2">
    <citation type="submission" date="2019-04" db="EMBL/GenBank/DDBJ databases">
        <title>Microbes associate with the intestines of laboratory mice.</title>
        <authorList>
            <person name="Navarre W."/>
            <person name="Wong E."/>
            <person name="Huang K."/>
            <person name="Tropini C."/>
            <person name="Ng K."/>
            <person name="Yu B."/>
        </authorList>
    </citation>
    <scope>NUCLEOTIDE SEQUENCE [LARGE SCALE GENOMIC DNA]</scope>
    <source>
        <strain evidence="14 16">NM22_B1</strain>
    </source>
</reference>
<dbReference type="EMBL" id="SRYJ01000019">
    <property type="protein sequence ID" value="TGY70411.1"/>
    <property type="molecule type" value="Genomic_DNA"/>
</dbReference>
<keyword evidence="7 12" id="KW-1133">Transmembrane helix</keyword>
<dbReference type="Proteomes" id="UP000310760">
    <property type="component" value="Unassembled WGS sequence"/>
</dbReference>
<evidence type="ECO:0000313" key="13">
    <source>
        <dbReference type="EMBL" id="EOS12741.1"/>
    </source>
</evidence>
<evidence type="ECO:0000256" key="3">
    <source>
        <dbReference type="ARBA" id="ARBA00022448"/>
    </source>
</evidence>
<keyword evidence="8 12" id="KW-0406">Ion transport</keyword>
<keyword evidence="3 12" id="KW-0813">Transport</keyword>
<dbReference type="HOGENOM" id="CLU_007127_0_0_10"/>
<dbReference type="Proteomes" id="UP000014200">
    <property type="component" value="Unassembled WGS sequence"/>
</dbReference>
<dbReference type="Gene3D" id="1.20.58.340">
    <property type="entry name" value="Magnesium transport protein CorA, transmembrane region"/>
    <property type="match status" value="2"/>
</dbReference>
<evidence type="ECO:0000256" key="12">
    <source>
        <dbReference type="RuleBase" id="RU362010"/>
    </source>
</evidence>
<dbReference type="InterPro" id="IPR004488">
    <property type="entry name" value="Mg/Co-transport_prot_CorA"/>
</dbReference>
<keyword evidence="4 12" id="KW-1003">Cell membrane</keyword>
<dbReference type="InterPro" id="IPR045863">
    <property type="entry name" value="CorA_TM1_TM2"/>
</dbReference>
<proteinExistence type="inferred from homology"/>
<dbReference type="InterPro" id="IPR002523">
    <property type="entry name" value="MgTranspt_CorA/ZnTranspt_ZntB"/>
</dbReference>
<comment type="function">
    <text evidence="11">Mediates influx of magnesium ions. Alternates between open and closed states. Activated by low cytoplasmic Mg(2+) levels. Inactive when cytoplasmic Mg(2+) levels are high.</text>
</comment>
<dbReference type="OrthoDB" id="9803416at2"/>
<dbReference type="Pfam" id="PF01544">
    <property type="entry name" value="CorA"/>
    <property type="match status" value="1"/>
</dbReference>
<dbReference type="GeneID" id="82153010"/>
<keyword evidence="9 12" id="KW-0472">Membrane</keyword>
<keyword evidence="6 12" id="KW-0460">Magnesium</keyword>
<evidence type="ECO:0000313" key="15">
    <source>
        <dbReference type="Proteomes" id="UP000014200"/>
    </source>
</evidence>
<evidence type="ECO:0000313" key="16">
    <source>
        <dbReference type="Proteomes" id="UP000310760"/>
    </source>
</evidence>
<name>R9I8E9_9BACT</name>
<protein>
    <recommendedName>
        <fullName evidence="12">Magnesium transport protein CorA</fullName>
    </recommendedName>
</protein>
<comment type="caution">
    <text evidence="13">The sequence shown here is derived from an EMBL/GenBank/DDBJ whole genome shotgun (WGS) entry which is preliminary data.</text>
</comment>
<feature type="transmembrane region" description="Helical" evidence="12">
    <location>
        <begin position="289"/>
        <end position="308"/>
    </location>
</feature>
<comment type="similarity">
    <text evidence="2 12">Belongs to the CorA metal ion transporter (MIT) (TC 1.A.35) family.</text>
</comment>
<comment type="catalytic activity">
    <reaction evidence="10">
        <text>Mg(2+)(in) = Mg(2+)(out)</text>
        <dbReference type="Rhea" id="RHEA:29827"/>
        <dbReference type="ChEBI" id="CHEBI:18420"/>
    </reaction>
</comment>
<feature type="transmembrane region" description="Helical" evidence="12">
    <location>
        <begin position="320"/>
        <end position="340"/>
    </location>
</feature>
<dbReference type="PANTHER" id="PTHR46494">
    <property type="entry name" value="CORA FAMILY METAL ION TRANSPORTER (EUROFUNG)"/>
    <property type="match status" value="1"/>
</dbReference>
<dbReference type="GO" id="GO:0015087">
    <property type="term" value="F:cobalt ion transmembrane transporter activity"/>
    <property type="evidence" value="ECO:0007669"/>
    <property type="project" value="UniProtKB-UniRule"/>
</dbReference>
<dbReference type="FunFam" id="1.20.58.340:FF:000004">
    <property type="entry name" value="Magnesium transport protein CorA"/>
    <property type="match status" value="1"/>
</dbReference>
<dbReference type="SUPFAM" id="SSF144083">
    <property type="entry name" value="Magnesium transport protein CorA, transmembrane region"/>
    <property type="match status" value="1"/>
</dbReference>
<evidence type="ECO:0000256" key="8">
    <source>
        <dbReference type="ARBA" id="ARBA00023065"/>
    </source>
</evidence>
<dbReference type="PANTHER" id="PTHR46494:SF1">
    <property type="entry name" value="CORA FAMILY METAL ION TRANSPORTER (EUROFUNG)"/>
    <property type="match status" value="1"/>
</dbReference>
<dbReference type="NCBIfam" id="TIGR00383">
    <property type="entry name" value="corA"/>
    <property type="match status" value="1"/>
</dbReference>
<evidence type="ECO:0000256" key="4">
    <source>
        <dbReference type="ARBA" id="ARBA00022475"/>
    </source>
</evidence>
<dbReference type="InterPro" id="IPR045861">
    <property type="entry name" value="CorA_cytoplasmic_dom"/>
</dbReference>
<evidence type="ECO:0000256" key="2">
    <source>
        <dbReference type="ARBA" id="ARBA00009765"/>
    </source>
</evidence>
<dbReference type="GO" id="GO:0005886">
    <property type="term" value="C:plasma membrane"/>
    <property type="evidence" value="ECO:0007669"/>
    <property type="project" value="UniProtKB-SubCell"/>
</dbReference>
<dbReference type="STRING" id="1235788.C802_01895"/>
<evidence type="ECO:0000313" key="14">
    <source>
        <dbReference type="EMBL" id="TGY70411.1"/>
    </source>
</evidence>
<evidence type="ECO:0000256" key="10">
    <source>
        <dbReference type="ARBA" id="ARBA00034269"/>
    </source>
</evidence>
<evidence type="ECO:0000256" key="7">
    <source>
        <dbReference type="ARBA" id="ARBA00022989"/>
    </source>
</evidence>
<dbReference type="RefSeq" id="WP_016276286.1">
    <property type="nucleotide sequence ID" value="NZ_CAOOJZ010000046.1"/>
</dbReference>
<evidence type="ECO:0000256" key="11">
    <source>
        <dbReference type="ARBA" id="ARBA00045497"/>
    </source>
</evidence>
<reference evidence="13 15" key="1">
    <citation type="submission" date="2013-04" db="EMBL/GenBank/DDBJ databases">
        <title>The Genome Sequence of Bacteroides massiliensis dnLKV3.</title>
        <authorList>
            <consortium name="The Broad Institute Genomics Platform"/>
            <consortium name="The Broad Institute Genome Sequencing Center for Infectious Disease"/>
            <person name="Earl A."/>
            <person name="Xavier R."/>
            <person name="Kuhn K."/>
            <person name="Stappenbeck T."/>
            <person name="Walker B."/>
            <person name="Young S."/>
            <person name="Zeng Q."/>
            <person name="Gargeya S."/>
            <person name="Fitzgerald M."/>
            <person name="Haas B."/>
            <person name="Abouelleil A."/>
            <person name="Allen A.W."/>
            <person name="Alvarado L."/>
            <person name="Arachchi H.M."/>
            <person name="Berlin A.M."/>
            <person name="Chapman S.B."/>
            <person name="Gainer-Dewar J."/>
            <person name="Goldberg J."/>
            <person name="Griggs A."/>
            <person name="Gujja S."/>
            <person name="Hansen M."/>
            <person name="Howarth C."/>
            <person name="Imamovic A."/>
            <person name="Ireland A."/>
            <person name="Larimer J."/>
            <person name="McCowan C."/>
            <person name="Murphy C."/>
            <person name="Pearson M."/>
            <person name="Poon T.W."/>
            <person name="Priest M."/>
            <person name="Roberts A."/>
            <person name="Saif S."/>
            <person name="Shea T."/>
            <person name="Sisk P."/>
            <person name="Sykes S."/>
            <person name="Wortman J."/>
            <person name="Nusbaum C."/>
            <person name="Birren B."/>
        </authorList>
    </citation>
    <scope>NUCLEOTIDE SEQUENCE [LARGE SCALE GENOMIC DNA]</scope>
    <source>
        <strain evidence="13">DnLKV3</strain>
        <strain evidence="15">dnLKV3</strain>
    </source>
</reference>
<evidence type="ECO:0000256" key="9">
    <source>
        <dbReference type="ARBA" id="ARBA00023136"/>
    </source>
</evidence>
<dbReference type="CDD" id="cd12828">
    <property type="entry name" value="TmCorA-like_1"/>
    <property type="match status" value="1"/>
</dbReference>
<dbReference type="PATRIC" id="fig|1235788.3.peg.1941"/>
<accession>R9I8E9</accession>
<dbReference type="GO" id="GO:0000287">
    <property type="term" value="F:magnesium ion binding"/>
    <property type="evidence" value="ECO:0007669"/>
    <property type="project" value="TreeGrafter"/>
</dbReference>
<comment type="subcellular location">
    <subcellularLocation>
        <location evidence="1">Cell membrane</location>
        <topology evidence="1">Multi-pass membrane protein</topology>
    </subcellularLocation>
    <subcellularLocation>
        <location evidence="12">Membrane</location>
        <topology evidence="12">Multi-pass membrane protein</topology>
    </subcellularLocation>
</comment>
<sequence length="346" mass="40379">MAKNNLLSEQLAYIGVSRTPTHLHLCSYNAESICMQDGKDIDSLIPYLNKNAINWIQIHGFQNTEVIQRVCQNFNVDFLTIQDILNSNHQTKIEQHDTYNVVILKLLFPNEDGYVPQQIAIVQGGNYLLTFMEKETDFLNDINTALEKNVLKIRNRQSDFLLSVILNSVMASFISIISELEDGLEDLEERLLLPEQTDIPGIENIQQYRRNFRIIKKCILPLKEEISKLLHTTDNDLLHKASHPFFSDVNDHLQFVLQTLDGCRDMISALVDIYLSNNDRRMNNIMKQLTVVSTIFIPLTFLAGIWGMNFQWMPELGWRYGYVFAWTLMLILVAVIYFYFKRKRWY</sequence>
<organism evidence="13 15">
    <name type="scientific">Phocaeicola sartorii</name>
    <dbReference type="NCBI Taxonomy" id="671267"/>
    <lineage>
        <taxon>Bacteria</taxon>
        <taxon>Pseudomonadati</taxon>
        <taxon>Bacteroidota</taxon>
        <taxon>Bacteroidia</taxon>
        <taxon>Bacteroidales</taxon>
        <taxon>Bacteroidaceae</taxon>
        <taxon>Phocaeicola</taxon>
    </lineage>
</organism>
<evidence type="ECO:0000256" key="1">
    <source>
        <dbReference type="ARBA" id="ARBA00004651"/>
    </source>
</evidence>
<keyword evidence="15" id="KW-1185">Reference proteome</keyword>
<evidence type="ECO:0000256" key="6">
    <source>
        <dbReference type="ARBA" id="ARBA00022842"/>
    </source>
</evidence>